<proteinExistence type="predicted"/>
<gene>
    <name evidence="3" type="ORF">FHK87_06505</name>
</gene>
<feature type="transmembrane region" description="Helical" evidence="1">
    <location>
        <begin position="7"/>
        <end position="29"/>
    </location>
</feature>
<keyword evidence="3" id="KW-0645">Protease</keyword>
<reference evidence="3 4" key="1">
    <citation type="submission" date="2019-06" db="EMBL/GenBank/DDBJ databases">
        <authorList>
            <person name="Meng X."/>
        </authorList>
    </citation>
    <scope>NUCLEOTIDE SEQUENCE [LARGE SCALE GENOMIC DNA]</scope>
    <source>
        <strain evidence="3 4">M625</strain>
    </source>
</reference>
<keyword evidence="3" id="KW-0482">Metalloprotease</keyword>
<evidence type="ECO:0000259" key="2">
    <source>
        <dbReference type="Pfam" id="PF02517"/>
    </source>
</evidence>
<keyword evidence="1" id="KW-0472">Membrane</keyword>
<feature type="transmembrane region" description="Helical" evidence="1">
    <location>
        <begin position="104"/>
        <end position="125"/>
    </location>
</feature>
<keyword evidence="4" id="KW-1185">Reference proteome</keyword>
<dbReference type="Proteomes" id="UP000315540">
    <property type="component" value="Unassembled WGS sequence"/>
</dbReference>
<feature type="transmembrane region" description="Helical" evidence="1">
    <location>
        <begin position="240"/>
        <end position="261"/>
    </location>
</feature>
<name>A0A504J9D5_9FLAO</name>
<dbReference type="GO" id="GO:0008237">
    <property type="term" value="F:metallopeptidase activity"/>
    <property type="evidence" value="ECO:0007669"/>
    <property type="project" value="UniProtKB-KW"/>
</dbReference>
<organism evidence="3 4">
    <name type="scientific">Aquimarina algicola</name>
    <dbReference type="NCBI Taxonomy" id="2589995"/>
    <lineage>
        <taxon>Bacteria</taxon>
        <taxon>Pseudomonadati</taxon>
        <taxon>Bacteroidota</taxon>
        <taxon>Flavobacteriia</taxon>
        <taxon>Flavobacteriales</taxon>
        <taxon>Flavobacteriaceae</taxon>
        <taxon>Aquimarina</taxon>
    </lineage>
</organism>
<comment type="caution">
    <text evidence="3">The sequence shown here is derived from an EMBL/GenBank/DDBJ whole genome shotgun (WGS) entry which is preliminary data.</text>
</comment>
<feature type="transmembrane region" description="Helical" evidence="1">
    <location>
        <begin position="146"/>
        <end position="167"/>
    </location>
</feature>
<evidence type="ECO:0000256" key="1">
    <source>
        <dbReference type="SAM" id="Phobius"/>
    </source>
</evidence>
<dbReference type="OrthoDB" id="1434800at2"/>
<accession>A0A504J9D5</accession>
<dbReference type="InterPro" id="IPR003675">
    <property type="entry name" value="Rce1/LyrA-like_dom"/>
</dbReference>
<dbReference type="GO" id="GO:0004175">
    <property type="term" value="F:endopeptidase activity"/>
    <property type="evidence" value="ECO:0007669"/>
    <property type="project" value="UniProtKB-ARBA"/>
</dbReference>
<feature type="transmembrane region" description="Helical" evidence="1">
    <location>
        <begin position="198"/>
        <end position="220"/>
    </location>
</feature>
<dbReference type="AlphaFoldDB" id="A0A504J9D5"/>
<keyword evidence="1" id="KW-0812">Transmembrane</keyword>
<dbReference type="GO" id="GO:0006508">
    <property type="term" value="P:proteolysis"/>
    <property type="evidence" value="ECO:0007669"/>
    <property type="project" value="UniProtKB-KW"/>
</dbReference>
<dbReference type="GO" id="GO:0080120">
    <property type="term" value="P:CAAX-box protein maturation"/>
    <property type="evidence" value="ECO:0007669"/>
    <property type="project" value="UniProtKB-ARBA"/>
</dbReference>
<protein>
    <submittedName>
        <fullName evidence="3">CPBP family intramembrane metalloprotease</fullName>
    </submittedName>
</protein>
<dbReference type="RefSeq" id="WP_140591734.1">
    <property type="nucleotide sequence ID" value="NZ_VFWZ01000002.1"/>
</dbReference>
<sequence length="275" mass="31246">MKNISPFAIGISIILIIGLIMQIPFNQILTEDYFSSFQIEYIALTLKMSMIFVVSLIGIKKFQVRSLSGLSFNYKWTSKLLNVIPAYLFLIGISSFMGKNLTVIQIPNLFLLLLACLSVGFAEEFMFRGLLQSLFIQKYISKKNSLFFMVLYPAIFFGVSHLLNLMVNPNIPQVIVQAVYAVFIGFFFGVLLLKTNKLIPIAITHGLINFFFLFNSLPSMNNSVEIETEPQIQASFVEQILGYAIPLLMFVPLFIIGIIILKKIKKEQIQKKIDK</sequence>
<evidence type="ECO:0000313" key="3">
    <source>
        <dbReference type="EMBL" id="TPN87234.1"/>
    </source>
</evidence>
<dbReference type="EMBL" id="VFWZ01000002">
    <property type="protein sequence ID" value="TPN87234.1"/>
    <property type="molecule type" value="Genomic_DNA"/>
</dbReference>
<feature type="transmembrane region" description="Helical" evidence="1">
    <location>
        <begin position="173"/>
        <end position="193"/>
    </location>
</feature>
<feature type="domain" description="CAAX prenyl protease 2/Lysostaphin resistance protein A-like" evidence="2">
    <location>
        <begin position="108"/>
        <end position="211"/>
    </location>
</feature>
<evidence type="ECO:0000313" key="4">
    <source>
        <dbReference type="Proteomes" id="UP000315540"/>
    </source>
</evidence>
<keyword evidence="3" id="KW-0378">Hydrolase</keyword>
<dbReference type="Pfam" id="PF02517">
    <property type="entry name" value="Rce1-like"/>
    <property type="match status" value="1"/>
</dbReference>
<feature type="transmembrane region" description="Helical" evidence="1">
    <location>
        <begin position="41"/>
        <end position="59"/>
    </location>
</feature>
<keyword evidence="1" id="KW-1133">Transmembrane helix</keyword>
<feature type="transmembrane region" description="Helical" evidence="1">
    <location>
        <begin position="80"/>
        <end position="98"/>
    </location>
</feature>